<organism evidence="1 2">
    <name type="scientific">Gordonia paraffinivorans</name>
    <dbReference type="NCBI Taxonomy" id="175628"/>
    <lineage>
        <taxon>Bacteria</taxon>
        <taxon>Bacillati</taxon>
        <taxon>Actinomycetota</taxon>
        <taxon>Actinomycetes</taxon>
        <taxon>Mycobacteriales</taxon>
        <taxon>Gordoniaceae</taxon>
        <taxon>Gordonia</taxon>
    </lineage>
</organism>
<dbReference type="EMBL" id="CAACYD010000006">
    <property type="protein sequence ID" value="VFA88680.1"/>
    <property type="molecule type" value="Genomic_DNA"/>
</dbReference>
<proteinExistence type="predicted"/>
<dbReference type="Proteomes" id="UP000360750">
    <property type="component" value="Unassembled WGS sequence"/>
</dbReference>
<protein>
    <submittedName>
        <fullName evidence="1">Uncharacterized protein</fullName>
    </submittedName>
</protein>
<comment type="caution">
    <text evidence="1">The sequence shown here is derived from an EMBL/GenBank/DDBJ whole genome shotgun (WGS) entry which is preliminary data.</text>
</comment>
<gene>
    <name evidence="1" type="ORF">NCTC8139_02231</name>
</gene>
<dbReference type="RefSeq" id="WP_131734309.1">
    <property type="nucleotide sequence ID" value="NZ_CAACYD010000006.1"/>
</dbReference>
<accession>A0ABD7V347</accession>
<reference evidence="1 2" key="1">
    <citation type="submission" date="2019-02" db="EMBL/GenBank/DDBJ databases">
        <authorList>
            <consortium name="Pathogen Informatics"/>
        </authorList>
    </citation>
    <scope>NUCLEOTIDE SEQUENCE [LARGE SCALE GENOMIC DNA]</scope>
    <source>
        <strain evidence="1 2">3012STDY6756503</strain>
    </source>
</reference>
<dbReference type="AlphaFoldDB" id="A0ABD7V347"/>
<evidence type="ECO:0000313" key="1">
    <source>
        <dbReference type="EMBL" id="VFA88680.1"/>
    </source>
</evidence>
<name>A0ABD7V347_9ACTN</name>
<evidence type="ECO:0000313" key="2">
    <source>
        <dbReference type="Proteomes" id="UP000360750"/>
    </source>
</evidence>
<dbReference type="GeneID" id="60750235"/>
<sequence length="350" mass="39073">MTVGQDSPVVAHSTFLGRPARIGSWDELSQGTFRAAKARIEAGDHRAAADLLEVSLEEADELRDVYERWPAEVARWLTGRGVDPAELEREQDRLRSVIGDVAMTGIQAEWPEYRDAALDAARRCRDGDSRAIELVDEVHAIWLGIHDRAVDRVAGHIDIAVRLCGEDILGELWDFLMADWYDAHERRFSPENQPWQVSANQLMVAIVDGFHAHLVGRDRQGDLEMIEEPDRIGFRFAPCGSGGRMLDAEVTGGEPRSAAPYGFATTTRRHDWAWNEVGICSYCVHCCQLNVVMPIDRIGFPTRVIDPPIWTGHPGAATACTWWVYRDPSLVPDSVYHRVGRTPGNRGGKA</sequence>